<sequence length="175" mass="20088">QQSLSPLINDLFSIDWAHNLTGLPKISDHPLVSSVINAAQRLLRRPRVKKDPVTPEMLRALVESKIKDKSPENSCLVSYWLSRIFFNRRRLTNFVTGVGFLSLRQANSLSFAQWRPWNDILRRPTFLYKTKEFFMDAFRYLTDVSNIGTHSLRAGGATAADNASIQDRLFKRHGL</sequence>
<name>A0ABN8Q908_9CNID</name>
<proteinExistence type="predicted"/>
<protein>
    <submittedName>
        <fullName evidence="1">Uncharacterized protein</fullName>
    </submittedName>
</protein>
<dbReference type="EMBL" id="CALNXI010001190">
    <property type="protein sequence ID" value="CAH3159444.1"/>
    <property type="molecule type" value="Genomic_DNA"/>
</dbReference>
<evidence type="ECO:0000313" key="1">
    <source>
        <dbReference type="EMBL" id="CAH3159444.1"/>
    </source>
</evidence>
<dbReference type="Proteomes" id="UP001159427">
    <property type="component" value="Unassembled WGS sequence"/>
</dbReference>
<keyword evidence="2" id="KW-1185">Reference proteome</keyword>
<comment type="caution">
    <text evidence="1">The sequence shown here is derived from an EMBL/GenBank/DDBJ whole genome shotgun (WGS) entry which is preliminary data.</text>
</comment>
<gene>
    <name evidence="1" type="ORF">PEVE_00003194</name>
</gene>
<evidence type="ECO:0000313" key="2">
    <source>
        <dbReference type="Proteomes" id="UP001159427"/>
    </source>
</evidence>
<feature type="non-terminal residue" evidence="1">
    <location>
        <position position="1"/>
    </location>
</feature>
<organism evidence="1 2">
    <name type="scientific">Porites evermanni</name>
    <dbReference type="NCBI Taxonomy" id="104178"/>
    <lineage>
        <taxon>Eukaryota</taxon>
        <taxon>Metazoa</taxon>
        <taxon>Cnidaria</taxon>
        <taxon>Anthozoa</taxon>
        <taxon>Hexacorallia</taxon>
        <taxon>Scleractinia</taxon>
        <taxon>Fungiina</taxon>
        <taxon>Poritidae</taxon>
        <taxon>Porites</taxon>
    </lineage>
</organism>
<accession>A0ABN8Q908</accession>
<reference evidence="1 2" key="1">
    <citation type="submission" date="2022-05" db="EMBL/GenBank/DDBJ databases">
        <authorList>
            <consortium name="Genoscope - CEA"/>
            <person name="William W."/>
        </authorList>
    </citation>
    <scope>NUCLEOTIDE SEQUENCE [LARGE SCALE GENOMIC DNA]</scope>
</reference>